<reference evidence="12 13" key="1">
    <citation type="submission" date="2024-01" db="EMBL/GenBank/DDBJ databases">
        <title>The genomes of 5 underutilized Papilionoideae crops provide insights into root nodulation and disease resistanc.</title>
        <authorList>
            <person name="Yuan L."/>
        </authorList>
    </citation>
    <scope>NUCLEOTIDE SEQUENCE [LARGE SCALE GENOMIC DNA]</scope>
    <source>
        <strain evidence="12">ZHUSHIDOU_FW_LH</strain>
        <tissue evidence="12">Leaf</tissue>
    </source>
</reference>
<feature type="region of interest" description="Disordered" evidence="9">
    <location>
        <begin position="205"/>
        <end position="281"/>
    </location>
</feature>
<dbReference type="GO" id="GO:0045893">
    <property type="term" value="P:positive regulation of DNA-templated transcription"/>
    <property type="evidence" value="ECO:0007669"/>
    <property type="project" value="InterPro"/>
</dbReference>
<keyword evidence="2" id="KW-0902">Two-component regulatory system</keyword>
<evidence type="ECO:0000256" key="8">
    <source>
        <dbReference type="PROSITE-ProRule" id="PRU00169"/>
    </source>
</evidence>
<dbReference type="NCBIfam" id="TIGR01557">
    <property type="entry name" value="myb_SHAQKYF"/>
    <property type="match status" value="1"/>
</dbReference>
<dbReference type="InterPro" id="IPR011006">
    <property type="entry name" value="CheY-like_superfamily"/>
</dbReference>
<dbReference type="Gene3D" id="3.40.50.2300">
    <property type="match status" value="1"/>
</dbReference>
<keyword evidence="3" id="KW-0805">Transcription regulation</keyword>
<dbReference type="PANTHER" id="PTHR31312:SF4">
    <property type="entry name" value="TWO-COMPONENT RESPONSE REGULATOR-LIKE APRR2"/>
    <property type="match status" value="1"/>
</dbReference>
<dbReference type="InterPro" id="IPR044825">
    <property type="entry name" value="GLK1/2-like"/>
</dbReference>
<dbReference type="GO" id="GO:0000160">
    <property type="term" value="P:phosphorelay signal transduction system"/>
    <property type="evidence" value="ECO:0007669"/>
    <property type="project" value="UniProtKB-KW"/>
</dbReference>
<proteinExistence type="predicted"/>
<dbReference type="GO" id="GO:0005634">
    <property type="term" value="C:nucleus"/>
    <property type="evidence" value="ECO:0007669"/>
    <property type="project" value="UniProtKB-SubCell"/>
</dbReference>
<evidence type="ECO:0000256" key="1">
    <source>
        <dbReference type="ARBA" id="ARBA00004123"/>
    </source>
</evidence>
<dbReference type="Pfam" id="PF00072">
    <property type="entry name" value="Response_reg"/>
    <property type="match status" value="1"/>
</dbReference>
<keyword evidence="4" id="KW-0238">DNA-binding</keyword>
<evidence type="ECO:0000256" key="5">
    <source>
        <dbReference type="ARBA" id="ARBA00023163"/>
    </source>
</evidence>
<comment type="caution">
    <text evidence="8">Lacks conserved residue(s) required for the propagation of feature annotation.</text>
</comment>
<keyword evidence="5" id="KW-0804">Transcription</keyword>
<evidence type="ECO:0000259" key="10">
    <source>
        <dbReference type="PROSITE" id="PS50110"/>
    </source>
</evidence>
<comment type="caution">
    <text evidence="12">The sequence shown here is derived from an EMBL/GenBank/DDBJ whole genome shotgun (WGS) entry which is preliminary data.</text>
</comment>
<name>A0AAN9E9W6_CROPI</name>
<comment type="subcellular location">
    <subcellularLocation>
        <location evidence="1">Nucleus</location>
    </subcellularLocation>
</comment>
<keyword evidence="6" id="KW-0539">Nucleus</keyword>
<dbReference type="PANTHER" id="PTHR31312">
    <property type="entry name" value="TRANSCRIPTION ACTIVATOR GLK1"/>
    <property type="match status" value="1"/>
</dbReference>
<keyword evidence="13" id="KW-1185">Reference proteome</keyword>
<dbReference type="Pfam" id="PF00249">
    <property type="entry name" value="Myb_DNA-binding"/>
    <property type="match status" value="1"/>
</dbReference>
<evidence type="ECO:0000256" key="3">
    <source>
        <dbReference type="ARBA" id="ARBA00023015"/>
    </source>
</evidence>
<gene>
    <name evidence="12" type="ORF">RIF29_35408</name>
</gene>
<feature type="domain" description="HTH myb-type" evidence="11">
    <location>
        <begin position="337"/>
        <end position="396"/>
    </location>
</feature>
<dbReference type="GO" id="GO:0000976">
    <property type="term" value="F:transcription cis-regulatory region binding"/>
    <property type="evidence" value="ECO:0007669"/>
    <property type="project" value="TreeGrafter"/>
</dbReference>
<accession>A0AAN9E9W6</accession>
<sequence length="584" mass="65269">MPRRNWRLISSVFGKGLRKDAKPAMVCTANDLQEWKDFPKGLKVLLLDGDSNSASDIRAKLEAMDYNVSTFCDENEALSAISSSPQGFHIAIVEVSTSNSIGGFKFLENAKDLPTIMTSNNHCLNTTMKCIALGAVEFLSKPLCEDKLRNIWQHVVHKAFNAGASVESESLKPVKKSVVSMLELQNDNGLDETTMSIDLEKVSRFTDNDPEQSPGSDKYPAPSTPQLKQGARLLDDGDCQDQTNCSTEKESSEHDGESKSVETTCGNLNAENTSQQRESEKTLVKEAEDFADRSKGESENVVCSHPNTIKVESKIGCNRKPPKKVGALSNSCETKANRKKMKVDWTPELHKKFVKAVEQLGIDQAIPSRILDVMKVQGLTRHNVASHLQKYRMHRRQILPKEEDRKWLNQRDPMQRSYCLNRPIMAFPPYHSANHTLSPAPVYPMWGQHGHQMPGMPIWSPPSYPLWQPTESWHWKPFPMLHADAWGCPVLPPPQAHCFPYSQNMPGLHNADAVVDYKLSMAQSSFEHYPEEEVVDKVVKEAISKPWLPLPLGLKPPSADSVIAELTMQGISSIPPCTKGSYPF</sequence>
<dbReference type="PROSITE" id="PS50110">
    <property type="entry name" value="RESPONSE_REGULATORY"/>
    <property type="match status" value="1"/>
</dbReference>
<feature type="compositionally biased region" description="Basic and acidic residues" evidence="9">
    <location>
        <begin position="247"/>
        <end position="260"/>
    </location>
</feature>
<dbReference type="GO" id="GO:0003700">
    <property type="term" value="F:DNA-binding transcription factor activity"/>
    <property type="evidence" value="ECO:0007669"/>
    <property type="project" value="InterPro"/>
</dbReference>
<feature type="compositionally biased region" description="Polar residues" evidence="9">
    <location>
        <begin position="261"/>
        <end position="276"/>
    </location>
</feature>
<evidence type="ECO:0000256" key="7">
    <source>
        <dbReference type="ARBA" id="ARBA00061767"/>
    </source>
</evidence>
<evidence type="ECO:0000313" key="13">
    <source>
        <dbReference type="Proteomes" id="UP001372338"/>
    </source>
</evidence>
<dbReference type="InterPro" id="IPR001789">
    <property type="entry name" value="Sig_transdc_resp-reg_receiver"/>
</dbReference>
<evidence type="ECO:0000256" key="4">
    <source>
        <dbReference type="ARBA" id="ARBA00023125"/>
    </source>
</evidence>
<protein>
    <recommendedName>
        <fullName evidence="14">Two-component response regulator-like APRR2</fullName>
    </recommendedName>
</protein>
<evidence type="ECO:0000256" key="2">
    <source>
        <dbReference type="ARBA" id="ARBA00023012"/>
    </source>
</evidence>
<dbReference type="PROSITE" id="PS51294">
    <property type="entry name" value="HTH_MYB"/>
    <property type="match status" value="1"/>
</dbReference>
<evidence type="ECO:0000256" key="9">
    <source>
        <dbReference type="SAM" id="MobiDB-lite"/>
    </source>
</evidence>
<dbReference type="InterPro" id="IPR017930">
    <property type="entry name" value="Myb_dom"/>
</dbReference>
<dbReference type="SUPFAM" id="SSF52172">
    <property type="entry name" value="CheY-like"/>
    <property type="match status" value="1"/>
</dbReference>
<evidence type="ECO:0000313" key="12">
    <source>
        <dbReference type="EMBL" id="KAK7251845.1"/>
    </source>
</evidence>
<dbReference type="InterPro" id="IPR001005">
    <property type="entry name" value="SANT/Myb"/>
</dbReference>
<evidence type="ECO:0000256" key="6">
    <source>
        <dbReference type="ARBA" id="ARBA00023242"/>
    </source>
</evidence>
<dbReference type="AlphaFoldDB" id="A0AAN9E9W6"/>
<dbReference type="InterPro" id="IPR009057">
    <property type="entry name" value="Homeodomain-like_sf"/>
</dbReference>
<dbReference type="EMBL" id="JAYWIO010000007">
    <property type="protein sequence ID" value="KAK7251845.1"/>
    <property type="molecule type" value="Genomic_DNA"/>
</dbReference>
<feature type="domain" description="Response regulatory" evidence="10">
    <location>
        <begin position="43"/>
        <end position="156"/>
    </location>
</feature>
<dbReference type="FunFam" id="1.10.10.60:FF:000007">
    <property type="entry name" value="Two-component response regulator"/>
    <property type="match status" value="1"/>
</dbReference>
<dbReference type="InterPro" id="IPR006447">
    <property type="entry name" value="Myb_dom_plants"/>
</dbReference>
<comment type="subunit">
    <text evidence="7">Binds the target DNA as a monomer.</text>
</comment>
<evidence type="ECO:0008006" key="14">
    <source>
        <dbReference type="Google" id="ProtNLM"/>
    </source>
</evidence>
<evidence type="ECO:0000259" key="11">
    <source>
        <dbReference type="PROSITE" id="PS51294"/>
    </source>
</evidence>
<dbReference type="SUPFAM" id="SSF46689">
    <property type="entry name" value="Homeodomain-like"/>
    <property type="match status" value="1"/>
</dbReference>
<dbReference type="Proteomes" id="UP001372338">
    <property type="component" value="Unassembled WGS sequence"/>
</dbReference>
<dbReference type="FunFam" id="3.40.50.2300:FF:000206">
    <property type="entry name" value="Two-component response regulator-like APRR2"/>
    <property type="match status" value="1"/>
</dbReference>
<dbReference type="Gene3D" id="1.10.10.60">
    <property type="entry name" value="Homeodomain-like"/>
    <property type="match status" value="1"/>
</dbReference>
<dbReference type="SMART" id="SM00448">
    <property type="entry name" value="REC"/>
    <property type="match status" value="1"/>
</dbReference>
<organism evidence="12 13">
    <name type="scientific">Crotalaria pallida</name>
    <name type="common">Smooth rattlebox</name>
    <name type="synonym">Crotalaria striata</name>
    <dbReference type="NCBI Taxonomy" id="3830"/>
    <lineage>
        <taxon>Eukaryota</taxon>
        <taxon>Viridiplantae</taxon>
        <taxon>Streptophyta</taxon>
        <taxon>Embryophyta</taxon>
        <taxon>Tracheophyta</taxon>
        <taxon>Spermatophyta</taxon>
        <taxon>Magnoliopsida</taxon>
        <taxon>eudicotyledons</taxon>
        <taxon>Gunneridae</taxon>
        <taxon>Pentapetalae</taxon>
        <taxon>rosids</taxon>
        <taxon>fabids</taxon>
        <taxon>Fabales</taxon>
        <taxon>Fabaceae</taxon>
        <taxon>Papilionoideae</taxon>
        <taxon>50 kb inversion clade</taxon>
        <taxon>genistoids sensu lato</taxon>
        <taxon>core genistoids</taxon>
        <taxon>Crotalarieae</taxon>
        <taxon>Crotalaria</taxon>
    </lineage>
</organism>